<protein>
    <submittedName>
        <fullName evidence="1">Uncharacterized protein</fullName>
    </submittedName>
</protein>
<organism evidence="1 2">
    <name type="scientific">Avena sativa</name>
    <name type="common">Oat</name>
    <dbReference type="NCBI Taxonomy" id="4498"/>
    <lineage>
        <taxon>Eukaryota</taxon>
        <taxon>Viridiplantae</taxon>
        <taxon>Streptophyta</taxon>
        <taxon>Embryophyta</taxon>
        <taxon>Tracheophyta</taxon>
        <taxon>Spermatophyta</taxon>
        <taxon>Magnoliopsida</taxon>
        <taxon>Liliopsida</taxon>
        <taxon>Poales</taxon>
        <taxon>Poaceae</taxon>
        <taxon>BOP clade</taxon>
        <taxon>Pooideae</taxon>
        <taxon>Poodae</taxon>
        <taxon>Poeae</taxon>
        <taxon>Poeae Chloroplast Group 1 (Aveneae type)</taxon>
        <taxon>Aveninae</taxon>
        <taxon>Avena</taxon>
    </lineage>
</organism>
<keyword evidence="2" id="KW-1185">Reference proteome</keyword>
<reference evidence="1" key="2">
    <citation type="submission" date="2025-09" db="UniProtKB">
        <authorList>
            <consortium name="EnsemblPlants"/>
        </authorList>
    </citation>
    <scope>IDENTIFICATION</scope>
</reference>
<name>A0ACD5WHT9_AVESA</name>
<proteinExistence type="predicted"/>
<accession>A0ACD5WHT9</accession>
<sequence length="215" mass="24314">MAPLESVSSEIFFNSNVMDNTFDIYECNSMEDTKAVADHSRYSRPPCTNGPDPPPPPGTLYGKQRTYRNAKACSIHVSEEVQDYWNKLFSEGYQADVCVSTDDGSNILSHSCILLRHQISCSKNYAGRSQSTTWIQTYILISGVPSEAAHVFIRYLYSSRLCDTPRLSLFCTRMIIGDFKSISLSEGWKVMRQVNPSLEQELLGSLVEVDTRRRM</sequence>
<dbReference type="EnsemblPlants" id="AVESA.00010b.r2.4AG0641670.1">
    <property type="protein sequence ID" value="AVESA.00010b.r2.4AG0641670.1.CDS"/>
    <property type="gene ID" value="AVESA.00010b.r2.4AG0641670"/>
</dbReference>
<reference evidence="1" key="1">
    <citation type="submission" date="2021-05" db="EMBL/GenBank/DDBJ databases">
        <authorList>
            <person name="Scholz U."/>
            <person name="Mascher M."/>
            <person name="Fiebig A."/>
        </authorList>
    </citation>
    <scope>NUCLEOTIDE SEQUENCE [LARGE SCALE GENOMIC DNA]</scope>
</reference>
<dbReference type="Proteomes" id="UP001732700">
    <property type="component" value="Chromosome 4A"/>
</dbReference>
<evidence type="ECO:0000313" key="1">
    <source>
        <dbReference type="EnsemblPlants" id="AVESA.00010b.r2.4AG0641670.1.CDS"/>
    </source>
</evidence>
<evidence type="ECO:0000313" key="2">
    <source>
        <dbReference type="Proteomes" id="UP001732700"/>
    </source>
</evidence>